<dbReference type="AlphaFoldDB" id="A0A0P8ZKP4"/>
<proteinExistence type="predicted"/>
<feature type="compositionally biased region" description="Basic residues" evidence="1">
    <location>
        <begin position="85"/>
        <end position="99"/>
    </location>
</feature>
<sequence>MPQPLQKPSQQAKLPQKQQQQQQQQQQPKHSSSASTSTSTPSIPDISAISSLIERQRKQTIGEADMDQSVFNGVAVGADGTPGYHGHKRELGHSIRSRS</sequence>
<protein>
    <submittedName>
        <fullName evidence="2">Uncharacterized protein</fullName>
    </submittedName>
</protein>
<evidence type="ECO:0000256" key="1">
    <source>
        <dbReference type="SAM" id="MobiDB-lite"/>
    </source>
</evidence>
<feature type="region of interest" description="Disordered" evidence="1">
    <location>
        <begin position="1"/>
        <end position="99"/>
    </location>
</feature>
<dbReference type="STRING" id="7217.A0A0P8ZKP4"/>
<dbReference type="OrthoDB" id="10252832at2759"/>
<dbReference type="InParanoid" id="A0A0P8ZKP4"/>
<dbReference type="Proteomes" id="UP000007801">
    <property type="component" value="Unassembled WGS sequence"/>
</dbReference>
<name>A0A0P8ZKP4_DROAN</name>
<evidence type="ECO:0000313" key="3">
    <source>
        <dbReference type="Proteomes" id="UP000007801"/>
    </source>
</evidence>
<gene>
    <name evidence="2" type="primary">Dana\GF27298</name>
    <name evidence="2" type="ORF">GF27298</name>
</gene>
<accession>A0A0P8ZKP4</accession>
<feature type="compositionally biased region" description="Low complexity" evidence="1">
    <location>
        <begin position="1"/>
        <end position="51"/>
    </location>
</feature>
<organism evidence="2 3">
    <name type="scientific">Drosophila ananassae</name>
    <name type="common">Fruit fly</name>
    <dbReference type="NCBI Taxonomy" id="7217"/>
    <lineage>
        <taxon>Eukaryota</taxon>
        <taxon>Metazoa</taxon>
        <taxon>Ecdysozoa</taxon>
        <taxon>Arthropoda</taxon>
        <taxon>Hexapoda</taxon>
        <taxon>Insecta</taxon>
        <taxon>Pterygota</taxon>
        <taxon>Neoptera</taxon>
        <taxon>Endopterygota</taxon>
        <taxon>Diptera</taxon>
        <taxon>Brachycera</taxon>
        <taxon>Muscomorpha</taxon>
        <taxon>Ephydroidea</taxon>
        <taxon>Drosophilidae</taxon>
        <taxon>Drosophila</taxon>
        <taxon>Sophophora</taxon>
    </lineage>
</organism>
<reference evidence="2 3" key="1">
    <citation type="journal article" date="2007" name="Nature">
        <title>Evolution of genes and genomes on the Drosophila phylogeny.</title>
        <authorList>
            <consortium name="Drosophila 12 Genomes Consortium"/>
            <person name="Clark A.G."/>
            <person name="Eisen M.B."/>
            <person name="Smith D.R."/>
            <person name="Bergman C.M."/>
            <person name="Oliver B."/>
            <person name="Markow T.A."/>
            <person name="Kaufman T.C."/>
            <person name="Kellis M."/>
            <person name="Gelbart W."/>
            <person name="Iyer V.N."/>
            <person name="Pollard D.A."/>
            <person name="Sackton T.B."/>
            <person name="Larracuente A.M."/>
            <person name="Singh N.D."/>
            <person name="Abad J.P."/>
            <person name="Abt D.N."/>
            <person name="Adryan B."/>
            <person name="Aguade M."/>
            <person name="Akashi H."/>
            <person name="Anderson W.W."/>
            <person name="Aquadro C.F."/>
            <person name="Ardell D.H."/>
            <person name="Arguello R."/>
            <person name="Artieri C.G."/>
            <person name="Barbash D.A."/>
            <person name="Barker D."/>
            <person name="Barsanti P."/>
            <person name="Batterham P."/>
            <person name="Batzoglou S."/>
            <person name="Begun D."/>
            <person name="Bhutkar A."/>
            <person name="Blanco E."/>
            <person name="Bosak S.A."/>
            <person name="Bradley R.K."/>
            <person name="Brand A.D."/>
            <person name="Brent M.R."/>
            <person name="Brooks A.N."/>
            <person name="Brown R.H."/>
            <person name="Butlin R.K."/>
            <person name="Caggese C."/>
            <person name="Calvi B.R."/>
            <person name="Bernardo de Carvalho A."/>
            <person name="Caspi A."/>
            <person name="Castrezana S."/>
            <person name="Celniker S.E."/>
            <person name="Chang J.L."/>
            <person name="Chapple C."/>
            <person name="Chatterji S."/>
            <person name="Chinwalla A."/>
            <person name="Civetta A."/>
            <person name="Clifton S.W."/>
            <person name="Comeron J.M."/>
            <person name="Costello J.C."/>
            <person name="Coyne J.A."/>
            <person name="Daub J."/>
            <person name="David R.G."/>
            <person name="Delcher A.L."/>
            <person name="Delehaunty K."/>
            <person name="Do C.B."/>
            <person name="Ebling H."/>
            <person name="Edwards K."/>
            <person name="Eickbush T."/>
            <person name="Evans J.D."/>
            <person name="Filipski A."/>
            <person name="Findeiss S."/>
            <person name="Freyhult E."/>
            <person name="Fulton L."/>
            <person name="Fulton R."/>
            <person name="Garcia A.C."/>
            <person name="Gardiner A."/>
            <person name="Garfield D.A."/>
            <person name="Garvin B.E."/>
            <person name="Gibson G."/>
            <person name="Gilbert D."/>
            <person name="Gnerre S."/>
            <person name="Godfrey J."/>
            <person name="Good R."/>
            <person name="Gotea V."/>
            <person name="Gravely B."/>
            <person name="Greenberg A.J."/>
            <person name="Griffiths-Jones S."/>
            <person name="Gross S."/>
            <person name="Guigo R."/>
            <person name="Gustafson E.A."/>
            <person name="Haerty W."/>
            <person name="Hahn M.W."/>
            <person name="Halligan D.L."/>
            <person name="Halpern A.L."/>
            <person name="Halter G.M."/>
            <person name="Han M.V."/>
            <person name="Heger A."/>
            <person name="Hillier L."/>
            <person name="Hinrichs A.S."/>
            <person name="Holmes I."/>
            <person name="Hoskins R.A."/>
            <person name="Hubisz M.J."/>
            <person name="Hultmark D."/>
            <person name="Huntley M.A."/>
            <person name="Jaffe D.B."/>
            <person name="Jagadeeshan S."/>
            <person name="Jeck W.R."/>
            <person name="Johnson J."/>
            <person name="Jones C.D."/>
            <person name="Jordan W.C."/>
            <person name="Karpen G.H."/>
            <person name="Kataoka E."/>
            <person name="Keightley P.D."/>
            <person name="Kheradpour P."/>
            <person name="Kirkness E.F."/>
            <person name="Koerich L.B."/>
            <person name="Kristiansen K."/>
            <person name="Kudrna D."/>
            <person name="Kulathinal R.J."/>
            <person name="Kumar S."/>
            <person name="Kwok R."/>
            <person name="Lander E."/>
            <person name="Langley C.H."/>
            <person name="Lapoint R."/>
            <person name="Lazzaro B.P."/>
            <person name="Lee S.J."/>
            <person name="Levesque L."/>
            <person name="Li R."/>
            <person name="Lin C.F."/>
            <person name="Lin M.F."/>
            <person name="Lindblad-Toh K."/>
            <person name="Llopart A."/>
            <person name="Long M."/>
            <person name="Low L."/>
            <person name="Lozovsky E."/>
            <person name="Lu J."/>
            <person name="Luo M."/>
            <person name="Machado C.A."/>
            <person name="Makalowski W."/>
            <person name="Marzo M."/>
            <person name="Matsuda M."/>
            <person name="Matzkin L."/>
            <person name="McAllister B."/>
            <person name="McBride C.S."/>
            <person name="McKernan B."/>
            <person name="McKernan K."/>
            <person name="Mendez-Lago M."/>
            <person name="Minx P."/>
            <person name="Mollenhauer M.U."/>
            <person name="Montooth K."/>
            <person name="Mount S.M."/>
            <person name="Mu X."/>
            <person name="Myers E."/>
            <person name="Negre B."/>
            <person name="Newfeld S."/>
            <person name="Nielsen R."/>
            <person name="Noor M.A."/>
            <person name="O'Grady P."/>
            <person name="Pachter L."/>
            <person name="Papaceit M."/>
            <person name="Parisi M.J."/>
            <person name="Parisi M."/>
            <person name="Parts L."/>
            <person name="Pedersen J.S."/>
            <person name="Pesole G."/>
            <person name="Phillippy A.M."/>
            <person name="Ponting C.P."/>
            <person name="Pop M."/>
            <person name="Porcelli D."/>
            <person name="Powell J.R."/>
            <person name="Prohaska S."/>
            <person name="Pruitt K."/>
            <person name="Puig M."/>
            <person name="Quesneville H."/>
            <person name="Ram K.R."/>
            <person name="Rand D."/>
            <person name="Rasmussen M.D."/>
            <person name="Reed L.K."/>
            <person name="Reenan R."/>
            <person name="Reily A."/>
            <person name="Remington K.A."/>
            <person name="Rieger T.T."/>
            <person name="Ritchie M.G."/>
            <person name="Robin C."/>
            <person name="Rogers Y.H."/>
            <person name="Rohde C."/>
            <person name="Rozas J."/>
            <person name="Rubenfield M.J."/>
            <person name="Ruiz A."/>
            <person name="Russo S."/>
            <person name="Salzberg S.L."/>
            <person name="Sanchez-Gracia A."/>
            <person name="Saranga D.J."/>
            <person name="Sato H."/>
            <person name="Schaeffer S.W."/>
            <person name="Schatz M.C."/>
            <person name="Schlenke T."/>
            <person name="Schwartz R."/>
            <person name="Segarra C."/>
            <person name="Singh R.S."/>
            <person name="Sirot L."/>
            <person name="Sirota M."/>
            <person name="Sisneros N.B."/>
            <person name="Smith C.D."/>
            <person name="Smith T.F."/>
            <person name="Spieth J."/>
            <person name="Stage D.E."/>
            <person name="Stark A."/>
            <person name="Stephan W."/>
            <person name="Strausberg R.L."/>
            <person name="Strempel S."/>
            <person name="Sturgill D."/>
            <person name="Sutton G."/>
            <person name="Sutton G.G."/>
            <person name="Tao W."/>
            <person name="Teichmann S."/>
            <person name="Tobari Y.N."/>
            <person name="Tomimura Y."/>
            <person name="Tsolas J.M."/>
            <person name="Valente V.L."/>
            <person name="Venter E."/>
            <person name="Venter J.C."/>
            <person name="Vicario S."/>
            <person name="Vieira F.G."/>
            <person name="Vilella A.J."/>
            <person name="Villasante A."/>
            <person name="Walenz B."/>
            <person name="Wang J."/>
            <person name="Wasserman M."/>
            <person name="Watts T."/>
            <person name="Wilson D."/>
            <person name="Wilson R.K."/>
            <person name="Wing R.A."/>
            <person name="Wolfner M.F."/>
            <person name="Wong A."/>
            <person name="Wong G.K."/>
            <person name="Wu C.I."/>
            <person name="Wu G."/>
            <person name="Yamamoto D."/>
            <person name="Yang H.P."/>
            <person name="Yang S.P."/>
            <person name="Yorke J.A."/>
            <person name="Yoshida K."/>
            <person name="Zdobnov E."/>
            <person name="Zhang P."/>
            <person name="Zhang Y."/>
            <person name="Zimin A.V."/>
            <person name="Baldwin J."/>
            <person name="Abdouelleil A."/>
            <person name="Abdulkadir J."/>
            <person name="Abebe A."/>
            <person name="Abera B."/>
            <person name="Abreu J."/>
            <person name="Acer S.C."/>
            <person name="Aftuck L."/>
            <person name="Alexander A."/>
            <person name="An P."/>
            <person name="Anderson E."/>
            <person name="Anderson S."/>
            <person name="Arachi H."/>
            <person name="Azer M."/>
            <person name="Bachantsang P."/>
            <person name="Barry A."/>
            <person name="Bayul T."/>
            <person name="Berlin A."/>
            <person name="Bessette D."/>
            <person name="Bloom T."/>
            <person name="Blye J."/>
            <person name="Boguslavskiy L."/>
            <person name="Bonnet C."/>
            <person name="Boukhgalter B."/>
            <person name="Bourzgui I."/>
            <person name="Brown A."/>
            <person name="Cahill P."/>
            <person name="Channer S."/>
            <person name="Cheshatsang Y."/>
            <person name="Chuda L."/>
            <person name="Citroen M."/>
            <person name="Collymore A."/>
            <person name="Cooke P."/>
            <person name="Costello M."/>
            <person name="D'Aco K."/>
            <person name="Daza R."/>
            <person name="De Haan G."/>
            <person name="DeGray S."/>
            <person name="DeMaso C."/>
            <person name="Dhargay N."/>
            <person name="Dooley K."/>
            <person name="Dooley E."/>
            <person name="Doricent M."/>
            <person name="Dorje P."/>
            <person name="Dorjee K."/>
            <person name="Dupes A."/>
            <person name="Elong R."/>
            <person name="Falk J."/>
            <person name="Farina A."/>
            <person name="Faro S."/>
            <person name="Ferguson D."/>
            <person name="Fisher S."/>
            <person name="Foley C.D."/>
            <person name="Franke A."/>
            <person name="Friedrich D."/>
            <person name="Gadbois L."/>
            <person name="Gearin G."/>
            <person name="Gearin C.R."/>
            <person name="Giannoukos G."/>
            <person name="Goode T."/>
            <person name="Graham J."/>
            <person name="Grandbois E."/>
            <person name="Grewal S."/>
            <person name="Gyaltsen K."/>
            <person name="Hafez N."/>
            <person name="Hagos B."/>
            <person name="Hall J."/>
            <person name="Henson C."/>
            <person name="Hollinger A."/>
            <person name="Honan T."/>
            <person name="Huard M.D."/>
            <person name="Hughes L."/>
            <person name="Hurhula B."/>
            <person name="Husby M.E."/>
            <person name="Kamat A."/>
            <person name="Kanga B."/>
            <person name="Kashin S."/>
            <person name="Khazanovich D."/>
            <person name="Kisner P."/>
            <person name="Lance K."/>
            <person name="Lara M."/>
            <person name="Lee W."/>
            <person name="Lennon N."/>
            <person name="Letendre F."/>
            <person name="LeVine R."/>
            <person name="Lipovsky A."/>
            <person name="Liu X."/>
            <person name="Liu J."/>
            <person name="Liu S."/>
            <person name="Lokyitsang T."/>
            <person name="Lokyitsang Y."/>
            <person name="Lubonja R."/>
            <person name="Lui A."/>
            <person name="MacDonald P."/>
            <person name="Magnisalis V."/>
            <person name="Maru K."/>
            <person name="Matthews C."/>
            <person name="McCusker W."/>
            <person name="McDonough S."/>
            <person name="Mehta T."/>
            <person name="Meldrim J."/>
            <person name="Meneus L."/>
            <person name="Mihai O."/>
            <person name="Mihalev A."/>
            <person name="Mihova T."/>
            <person name="Mittelman R."/>
            <person name="Mlenga V."/>
            <person name="Montmayeur A."/>
            <person name="Mulrain L."/>
            <person name="Navidi A."/>
            <person name="Naylor J."/>
            <person name="Negash T."/>
            <person name="Nguyen T."/>
            <person name="Nguyen N."/>
            <person name="Nicol R."/>
            <person name="Norbu C."/>
            <person name="Norbu N."/>
            <person name="Novod N."/>
            <person name="O'Neill B."/>
            <person name="Osman S."/>
            <person name="Markiewicz E."/>
            <person name="Oyono O.L."/>
            <person name="Patti C."/>
            <person name="Phunkhang P."/>
            <person name="Pierre F."/>
            <person name="Priest M."/>
            <person name="Raghuraman S."/>
            <person name="Rege F."/>
            <person name="Reyes R."/>
            <person name="Rise C."/>
            <person name="Rogov P."/>
            <person name="Ross K."/>
            <person name="Ryan E."/>
            <person name="Settipalli S."/>
            <person name="Shea T."/>
            <person name="Sherpa N."/>
            <person name="Shi L."/>
            <person name="Shih D."/>
            <person name="Sparrow T."/>
            <person name="Spaulding J."/>
            <person name="Stalker J."/>
            <person name="Stange-Thomann N."/>
            <person name="Stavropoulos S."/>
            <person name="Stone C."/>
            <person name="Strader C."/>
            <person name="Tesfaye S."/>
            <person name="Thomson T."/>
            <person name="Thoulutsang Y."/>
            <person name="Thoulutsang D."/>
            <person name="Topham K."/>
            <person name="Topping I."/>
            <person name="Tsamla T."/>
            <person name="Vassiliev H."/>
            <person name="Vo A."/>
            <person name="Wangchuk T."/>
            <person name="Wangdi T."/>
            <person name="Weiand M."/>
            <person name="Wilkinson J."/>
            <person name="Wilson A."/>
            <person name="Yadav S."/>
            <person name="Young G."/>
            <person name="Yu Q."/>
            <person name="Zembek L."/>
            <person name="Zhong D."/>
            <person name="Zimmer A."/>
            <person name="Zwirko Z."/>
            <person name="Jaffe D.B."/>
            <person name="Alvarez P."/>
            <person name="Brockman W."/>
            <person name="Butler J."/>
            <person name="Chin C."/>
            <person name="Gnerre S."/>
            <person name="Grabherr M."/>
            <person name="Kleber M."/>
            <person name="Mauceli E."/>
            <person name="MacCallum I."/>
        </authorList>
    </citation>
    <scope>NUCLEOTIDE SEQUENCE [LARGE SCALE GENOMIC DNA]</scope>
    <source>
        <strain evidence="3">Tucson 14024-0371.13</strain>
    </source>
</reference>
<evidence type="ECO:0000313" key="2">
    <source>
        <dbReference type="EMBL" id="KPU75382.1"/>
    </source>
</evidence>
<dbReference type="EMBL" id="CH902625">
    <property type="protein sequence ID" value="KPU75382.1"/>
    <property type="molecule type" value="Genomic_DNA"/>
</dbReference>
<keyword evidence="3" id="KW-1185">Reference proteome</keyword>